<accession>A0A382W664</accession>
<sequence length="50" mass="5544">VSSKSAVTVENLNKFYRIGVADEKSDTAGAALGKFIRSPVTNYKKYRSLY</sequence>
<feature type="non-terminal residue" evidence="1">
    <location>
        <position position="50"/>
    </location>
</feature>
<evidence type="ECO:0000313" key="1">
    <source>
        <dbReference type="EMBL" id="SVD53845.1"/>
    </source>
</evidence>
<reference evidence="1" key="1">
    <citation type="submission" date="2018-05" db="EMBL/GenBank/DDBJ databases">
        <authorList>
            <person name="Lanie J.A."/>
            <person name="Ng W.-L."/>
            <person name="Kazmierczak K.M."/>
            <person name="Andrzejewski T.M."/>
            <person name="Davidsen T.M."/>
            <person name="Wayne K.J."/>
            <person name="Tettelin H."/>
            <person name="Glass J.I."/>
            <person name="Rusch D."/>
            <person name="Podicherti R."/>
            <person name="Tsui H.-C.T."/>
            <person name="Winkler M.E."/>
        </authorList>
    </citation>
    <scope>NUCLEOTIDE SEQUENCE</scope>
</reference>
<feature type="non-terminal residue" evidence="1">
    <location>
        <position position="1"/>
    </location>
</feature>
<dbReference type="EMBL" id="UINC01157063">
    <property type="protein sequence ID" value="SVD53845.1"/>
    <property type="molecule type" value="Genomic_DNA"/>
</dbReference>
<dbReference type="AlphaFoldDB" id="A0A382W664"/>
<organism evidence="1">
    <name type="scientific">marine metagenome</name>
    <dbReference type="NCBI Taxonomy" id="408172"/>
    <lineage>
        <taxon>unclassified sequences</taxon>
        <taxon>metagenomes</taxon>
        <taxon>ecological metagenomes</taxon>
    </lineage>
</organism>
<gene>
    <name evidence="1" type="ORF">METZ01_LOCUS406699</name>
</gene>
<proteinExistence type="predicted"/>
<name>A0A382W664_9ZZZZ</name>
<protein>
    <submittedName>
        <fullName evidence="1">Uncharacterized protein</fullName>
    </submittedName>
</protein>